<dbReference type="PANTHER" id="PTHR48094:SF12">
    <property type="entry name" value="PARKINSON DISEASE PROTEIN 7 HOMOLOG"/>
    <property type="match status" value="1"/>
</dbReference>
<dbReference type="PANTHER" id="PTHR48094">
    <property type="entry name" value="PROTEIN/NUCLEIC ACID DEGLYCASE DJ-1-RELATED"/>
    <property type="match status" value="1"/>
</dbReference>
<dbReference type="GO" id="GO:0005737">
    <property type="term" value="C:cytoplasm"/>
    <property type="evidence" value="ECO:0007669"/>
    <property type="project" value="TreeGrafter"/>
</dbReference>
<protein>
    <submittedName>
        <fullName evidence="1">DJ-1 family protein</fullName>
    </submittedName>
</protein>
<name>A0A414J1W6_9FIRM</name>
<comment type="caution">
    <text evidence="1">The sequence shown here is derived from an EMBL/GenBank/DDBJ whole genome shotgun (WGS) entry which is preliminary data.</text>
</comment>
<dbReference type="NCBIfam" id="TIGR01383">
    <property type="entry name" value="not_thiJ"/>
    <property type="match status" value="1"/>
</dbReference>
<gene>
    <name evidence="1" type="ORF">DW740_14715</name>
</gene>
<dbReference type="CDD" id="cd03135">
    <property type="entry name" value="GATase1_DJ-1"/>
    <property type="match status" value="1"/>
</dbReference>
<dbReference type="EMBL" id="QSKF01000013">
    <property type="protein sequence ID" value="RHE37730.1"/>
    <property type="molecule type" value="Genomic_DNA"/>
</dbReference>
<dbReference type="InterPro" id="IPR006287">
    <property type="entry name" value="DJ-1"/>
</dbReference>
<dbReference type="InterPro" id="IPR050325">
    <property type="entry name" value="Prot/Nucl_acid_deglycase"/>
</dbReference>
<sequence length="185" mass="20056">MSKKVYIFLADGFEDIEGLTVVDLMRRAQIDIKTVSIKEIRDITTSHGIHMQTDLAFKETDFSDADMLVIPGGMPGTKYLGEYQPLCDLLTDFYKQGKKVAAICAAPTVFATLGFLEGRKATAYPSCMDGLKGAERSLDSVVIDGNVTTSRGLGTAVDFALSLIGQLLGEKTADEIAESVVYSRK</sequence>
<dbReference type="InterPro" id="IPR002818">
    <property type="entry name" value="DJ-1/PfpI"/>
</dbReference>
<evidence type="ECO:0000313" key="2">
    <source>
        <dbReference type="Proteomes" id="UP000283745"/>
    </source>
</evidence>
<evidence type="ECO:0000313" key="1">
    <source>
        <dbReference type="EMBL" id="RHE37730.1"/>
    </source>
</evidence>
<dbReference type="Gene3D" id="3.40.50.880">
    <property type="match status" value="1"/>
</dbReference>
<dbReference type="AlphaFoldDB" id="A0A414J1W6"/>
<dbReference type="Proteomes" id="UP000283745">
    <property type="component" value="Unassembled WGS sequence"/>
</dbReference>
<dbReference type="InterPro" id="IPR029062">
    <property type="entry name" value="Class_I_gatase-like"/>
</dbReference>
<dbReference type="RefSeq" id="WP_015542126.1">
    <property type="nucleotide sequence ID" value="NZ_CABJFK010000013.1"/>
</dbReference>
<accession>A0A414J1W6</accession>
<organism evidence="1 2">
    <name type="scientific">Blautia obeum</name>
    <dbReference type="NCBI Taxonomy" id="40520"/>
    <lineage>
        <taxon>Bacteria</taxon>
        <taxon>Bacillati</taxon>
        <taxon>Bacillota</taxon>
        <taxon>Clostridia</taxon>
        <taxon>Lachnospirales</taxon>
        <taxon>Lachnospiraceae</taxon>
        <taxon>Blautia</taxon>
    </lineage>
</organism>
<dbReference type="SUPFAM" id="SSF52317">
    <property type="entry name" value="Class I glutamine amidotransferase-like"/>
    <property type="match status" value="1"/>
</dbReference>
<dbReference type="Pfam" id="PF01965">
    <property type="entry name" value="DJ-1_PfpI"/>
    <property type="match status" value="1"/>
</dbReference>
<proteinExistence type="predicted"/>
<reference evidence="1 2" key="1">
    <citation type="submission" date="2018-08" db="EMBL/GenBank/DDBJ databases">
        <title>A genome reference for cultivated species of the human gut microbiota.</title>
        <authorList>
            <person name="Zou Y."/>
            <person name="Xue W."/>
            <person name="Luo G."/>
        </authorList>
    </citation>
    <scope>NUCLEOTIDE SEQUENCE [LARGE SCALE GENOMIC DNA]</scope>
    <source>
        <strain evidence="1 2">AM28-23</strain>
    </source>
</reference>